<evidence type="ECO:0000256" key="1">
    <source>
        <dbReference type="SAM" id="Phobius"/>
    </source>
</evidence>
<dbReference type="GeneID" id="20672770"/>
<keyword evidence="3" id="KW-1185">Reference proteome</keyword>
<sequence length="58" mass="6711">MHGARMSFLRPFLSPFTLMISSVNAVHSMLLLPLGSIFFPHMFIFLFELLVYEHSHTT</sequence>
<dbReference type="EMBL" id="KI925458">
    <property type="protein sequence ID" value="ETW81488.1"/>
    <property type="molecule type" value="Genomic_DNA"/>
</dbReference>
<keyword evidence="1" id="KW-1133">Transmembrane helix</keyword>
<gene>
    <name evidence="2" type="ORF">HETIRDRAFT_409392</name>
</gene>
<name>W4K6Q8_HETIT</name>
<proteinExistence type="predicted"/>
<organism evidence="2 3">
    <name type="scientific">Heterobasidion irregulare (strain TC 32-1)</name>
    <dbReference type="NCBI Taxonomy" id="747525"/>
    <lineage>
        <taxon>Eukaryota</taxon>
        <taxon>Fungi</taxon>
        <taxon>Dikarya</taxon>
        <taxon>Basidiomycota</taxon>
        <taxon>Agaricomycotina</taxon>
        <taxon>Agaricomycetes</taxon>
        <taxon>Russulales</taxon>
        <taxon>Bondarzewiaceae</taxon>
        <taxon>Heterobasidion</taxon>
        <taxon>Heterobasidion annosum species complex</taxon>
    </lineage>
</organism>
<dbReference type="InParanoid" id="W4K6Q8"/>
<dbReference type="KEGG" id="hir:HETIRDRAFT_409392"/>
<accession>W4K6Q8</accession>
<evidence type="ECO:0000313" key="3">
    <source>
        <dbReference type="Proteomes" id="UP000030671"/>
    </source>
</evidence>
<reference evidence="2 3" key="1">
    <citation type="journal article" date="2012" name="New Phytol.">
        <title>Insight into trade-off between wood decay and parasitism from the genome of a fungal forest pathogen.</title>
        <authorList>
            <person name="Olson A."/>
            <person name="Aerts A."/>
            <person name="Asiegbu F."/>
            <person name="Belbahri L."/>
            <person name="Bouzid O."/>
            <person name="Broberg A."/>
            <person name="Canback B."/>
            <person name="Coutinho P.M."/>
            <person name="Cullen D."/>
            <person name="Dalman K."/>
            <person name="Deflorio G."/>
            <person name="van Diepen L.T."/>
            <person name="Dunand C."/>
            <person name="Duplessis S."/>
            <person name="Durling M."/>
            <person name="Gonthier P."/>
            <person name="Grimwood J."/>
            <person name="Fossdal C.G."/>
            <person name="Hansson D."/>
            <person name="Henrissat B."/>
            <person name="Hietala A."/>
            <person name="Himmelstrand K."/>
            <person name="Hoffmeister D."/>
            <person name="Hogberg N."/>
            <person name="James T.Y."/>
            <person name="Karlsson M."/>
            <person name="Kohler A."/>
            <person name="Kues U."/>
            <person name="Lee Y.H."/>
            <person name="Lin Y.C."/>
            <person name="Lind M."/>
            <person name="Lindquist E."/>
            <person name="Lombard V."/>
            <person name="Lucas S."/>
            <person name="Lunden K."/>
            <person name="Morin E."/>
            <person name="Murat C."/>
            <person name="Park J."/>
            <person name="Raffaello T."/>
            <person name="Rouze P."/>
            <person name="Salamov A."/>
            <person name="Schmutz J."/>
            <person name="Solheim H."/>
            <person name="Stahlberg J."/>
            <person name="Velez H."/>
            <person name="de Vries R.P."/>
            <person name="Wiebenga A."/>
            <person name="Woodward S."/>
            <person name="Yakovlev I."/>
            <person name="Garbelotto M."/>
            <person name="Martin F."/>
            <person name="Grigoriev I.V."/>
            <person name="Stenlid J."/>
        </authorList>
    </citation>
    <scope>NUCLEOTIDE SEQUENCE [LARGE SCALE GENOMIC DNA]</scope>
    <source>
        <strain evidence="2 3">TC 32-1</strain>
    </source>
</reference>
<protein>
    <submittedName>
        <fullName evidence="2">Uncharacterized protein</fullName>
    </submittedName>
</protein>
<dbReference type="Proteomes" id="UP000030671">
    <property type="component" value="Unassembled WGS sequence"/>
</dbReference>
<keyword evidence="1" id="KW-0472">Membrane</keyword>
<feature type="transmembrane region" description="Helical" evidence="1">
    <location>
        <begin position="35"/>
        <end position="52"/>
    </location>
</feature>
<keyword evidence="1" id="KW-0812">Transmembrane</keyword>
<dbReference type="AlphaFoldDB" id="W4K6Q8"/>
<dbReference type="RefSeq" id="XP_009546131.1">
    <property type="nucleotide sequence ID" value="XM_009547836.1"/>
</dbReference>
<evidence type="ECO:0000313" key="2">
    <source>
        <dbReference type="EMBL" id="ETW81488.1"/>
    </source>
</evidence>
<dbReference type="HOGENOM" id="CLU_2979356_0_0_1"/>